<dbReference type="Proteomes" id="UP000019678">
    <property type="component" value="Unassembled WGS sequence"/>
</dbReference>
<comment type="caution">
    <text evidence="8">The sequence shown here is derived from an EMBL/GenBank/DDBJ whole genome shotgun (WGS) entry which is preliminary data.</text>
</comment>
<dbReference type="InterPro" id="IPR001014">
    <property type="entry name" value="Ribosomal_uL23_CS"/>
</dbReference>
<dbReference type="RefSeq" id="WP_044250892.1">
    <property type="nucleotide sequence ID" value="NZ_ASRX01000104.1"/>
</dbReference>
<dbReference type="PANTHER" id="PTHR11620">
    <property type="entry name" value="60S RIBOSOMAL PROTEIN L23A"/>
    <property type="match status" value="1"/>
</dbReference>
<evidence type="ECO:0000313" key="8">
    <source>
        <dbReference type="EMBL" id="EYF00621.1"/>
    </source>
</evidence>
<evidence type="ECO:0000256" key="4">
    <source>
        <dbReference type="ARBA" id="ARBA00022980"/>
    </source>
</evidence>
<dbReference type="NCBIfam" id="NF004359">
    <property type="entry name" value="PRK05738.1-3"/>
    <property type="match status" value="1"/>
</dbReference>
<dbReference type="InterPro" id="IPR012677">
    <property type="entry name" value="Nucleotide-bd_a/b_plait_sf"/>
</dbReference>
<evidence type="ECO:0000256" key="2">
    <source>
        <dbReference type="ARBA" id="ARBA00022730"/>
    </source>
</evidence>
<keyword evidence="2 6" id="KW-0699">rRNA-binding</keyword>
<sequence length="101" mass="11773">MQLTPEQIIRRPIILTEKSSRLREGDNKVIFEVRREANKIQIKDAIQALFKVGVVDVNTMVLRGKEKRMGRGYAKLRNWKKAIVTLKAGDEIQFFDEEKTE</sequence>
<keyword evidence="4 6" id="KW-0689">Ribosomal protein</keyword>
<dbReference type="SUPFAM" id="SSF54189">
    <property type="entry name" value="Ribosomal proteins S24e, L23 and L15e"/>
    <property type="match status" value="1"/>
</dbReference>
<dbReference type="FunFam" id="3.30.70.330:FF:000001">
    <property type="entry name" value="50S ribosomal protein L23"/>
    <property type="match status" value="1"/>
</dbReference>
<comment type="subunit">
    <text evidence="6">Part of the 50S ribosomal subunit. Contacts protein L29, and trigger factor when it is bound to the ribosome.</text>
</comment>
<dbReference type="GO" id="GO:0003735">
    <property type="term" value="F:structural constituent of ribosome"/>
    <property type="evidence" value="ECO:0007669"/>
    <property type="project" value="InterPro"/>
</dbReference>
<comment type="similarity">
    <text evidence="1 6 7">Belongs to the universal ribosomal protein uL23 family.</text>
</comment>
<dbReference type="InterPro" id="IPR013025">
    <property type="entry name" value="Ribosomal_uL23-like"/>
</dbReference>
<dbReference type="GO" id="GO:0005840">
    <property type="term" value="C:ribosome"/>
    <property type="evidence" value="ECO:0007669"/>
    <property type="project" value="UniProtKB-KW"/>
</dbReference>
<keyword evidence="9" id="KW-1185">Reference proteome</keyword>
<evidence type="ECO:0000256" key="5">
    <source>
        <dbReference type="ARBA" id="ARBA00023274"/>
    </source>
</evidence>
<dbReference type="GO" id="GO:0019843">
    <property type="term" value="F:rRNA binding"/>
    <property type="evidence" value="ECO:0007669"/>
    <property type="project" value="UniProtKB-UniRule"/>
</dbReference>
<keyword evidence="3 6" id="KW-0694">RNA-binding</keyword>
<evidence type="ECO:0000256" key="7">
    <source>
        <dbReference type="RuleBase" id="RU003934"/>
    </source>
</evidence>
<dbReference type="eggNOG" id="COG0089">
    <property type="taxonomic scope" value="Bacteria"/>
</dbReference>
<organism evidence="8 9">
    <name type="scientific">Chondromyces apiculatus DSM 436</name>
    <dbReference type="NCBI Taxonomy" id="1192034"/>
    <lineage>
        <taxon>Bacteria</taxon>
        <taxon>Pseudomonadati</taxon>
        <taxon>Myxococcota</taxon>
        <taxon>Polyangia</taxon>
        <taxon>Polyangiales</taxon>
        <taxon>Polyangiaceae</taxon>
        <taxon>Chondromyces</taxon>
    </lineage>
</organism>
<dbReference type="EMBL" id="ASRX01000104">
    <property type="protein sequence ID" value="EYF00621.1"/>
    <property type="molecule type" value="Genomic_DNA"/>
</dbReference>
<dbReference type="InterPro" id="IPR012678">
    <property type="entry name" value="Ribosomal_uL23/eL15/eS24_sf"/>
</dbReference>
<reference evidence="8 9" key="1">
    <citation type="submission" date="2013-05" db="EMBL/GenBank/DDBJ databases">
        <title>Genome assembly of Chondromyces apiculatus DSM 436.</title>
        <authorList>
            <person name="Sharma G."/>
            <person name="Khatri I."/>
            <person name="Kaur C."/>
            <person name="Mayilraj S."/>
            <person name="Subramanian S."/>
        </authorList>
    </citation>
    <scope>NUCLEOTIDE SEQUENCE [LARGE SCALE GENOMIC DNA]</scope>
    <source>
        <strain evidence="8 9">DSM 436</strain>
    </source>
</reference>
<dbReference type="NCBIfam" id="NF004366">
    <property type="entry name" value="PRK05738.3-2"/>
    <property type="match status" value="1"/>
</dbReference>
<gene>
    <name evidence="6" type="primary">rplW</name>
    <name evidence="8" type="ORF">CAP_0436</name>
</gene>
<proteinExistence type="inferred from homology"/>
<dbReference type="GO" id="GO:1990904">
    <property type="term" value="C:ribonucleoprotein complex"/>
    <property type="evidence" value="ECO:0007669"/>
    <property type="project" value="UniProtKB-KW"/>
</dbReference>
<dbReference type="HAMAP" id="MF_01369_B">
    <property type="entry name" value="Ribosomal_uL23_B"/>
    <property type="match status" value="1"/>
</dbReference>
<dbReference type="Gene3D" id="3.30.70.330">
    <property type="match status" value="1"/>
</dbReference>
<evidence type="ECO:0000313" key="9">
    <source>
        <dbReference type="Proteomes" id="UP000019678"/>
    </source>
</evidence>
<evidence type="ECO:0000256" key="6">
    <source>
        <dbReference type="HAMAP-Rule" id="MF_01369"/>
    </source>
</evidence>
<dbReference type="AlphaFoldDB" id="A0A017SWE4"/>
<evidence type="ECO:0000256" key="1">
    <source>
        <dbReference type="ARBA" id="ARBA00006700"/>
    </source>
</evidence>
<comment type="function">
    <text evidence="6">One of the early assembly proteins it binds 23S rRNA. One of the proteins that surrounds the polypeptide exit tunnel on the outside of the ribosome. Forms the main docking site for trigger factor binding to the ribosome.</text>
</comment>
<dbReference type="STRING" id="1192034.CAP_0436"/>
<dbReference type="OrthoDB" id="9793353at2"/>
<keyword evidence="5 6" id="KW-0687">Ribonucleoprotein</keyword>
<accession>A0A017SWE4</accession>
<evidence type="ECO:0000256" key="3">
    <source>
        <dbReference type="ARBA" id="ARBA00022884"/>
    </source>
</evidence>
<dbReference type="GO" id="GO:0006412">
    <property type="term" value="P:translation"/>
    <property type="evidence" value="ECO:0007669"/>
    <property type="project" value="UniProtKB-UniRule"/>
</dbReference>
<dbReference type="NCBIfam" id="NF004363">
    <property type="entry name" value="PRK05738.2-4"/>
    <property type="match status" value="1"/>
</dbReference>
<name>A0A017SWE4_9BACT</name>
<dbReference type="PROSITE" id="PS00050">
    <property type="entry name" value="RIBOSOMAL_L23"/>
    <property type="match status" value="1"/>
</dbReference>
<protein>
    <recommendedName>
        <fullName evidence="6">Large ribosomal subunit protein uL23</fullName>
    </recommendedName>
</protein>
<dbReference type="Pfam" id="PF00276">
    <property type="entry name" value="Ribosomal_L23"/>
    <property type="match status" value="1"/>
</dbReference>